<dbReference type="Proteomes" id="UP000410492">
    <property type="component" value="Unassembled WGS sequence"/>
</dbReference>
<feature type="non-terminal residue" evidence="2">
    <location>
        <position position="1"/>
    </location>
</feature>
<feature type="compositionally biased region" description="Low complexity" evidence="1">
    <location>
        <begin position="14"/>
        <end position="29"/>
    </location>
</feature>
<evidence type="ECO:0000313" key="3">
    <source>
        <dbReference type="Proteomes" id="UP000410492"/>
    </source>
</evidence>
<dbReference type="EMBL" id="CAACVG010010126">
    <property type="protein sequence ID" value="VEN55096.1"/>
    <property type="molecule type" value="Genomic_DNA"/>
</dbReference>
<name>A0A653D567_CALMS</name>
<evidence type="ECO:0000256" key="1">
    <source>
        <dbReference type="SAM" id="MobiDB-lite"/>
    </source>
</evidence>
<dbReference type="AlphaFoldDB" id="A0A653D567"/>
<organism evidence="2 3">
    <name type="scientific">Callosobruchus maculatus</name>
    <name type="common">Southern cowpea weevil</name>
    <name type="synonym">Pulse bruchid</name>
    <dbReference type="NCBI Taxonomy" id="64391"/>
    <lineage>
        <taxon>Eukaryota</taxon>
        <taxon>Metazoa</taxon>
        <taxon>Ecdysozoa</taxon>
        <taxon>Arthropoda</taxon>
        <taxon>Hexapoda</taxon>
        <taxon>Insecta</taxon>
        <taxon>Pterygota</taxon>
        <taxon>Neoptera</taxon>
        <taxon>Endopterygota</taxon>
        <taxon>Coleoptera</taxon>
        <taxon>Polyphaga</taxon>
        <taxon>Cucujiformia</taxon>
        <taxon>Chrysomeloidea</taxon>
        <taxon>Chrysomelidae</taxon>
        <taxon>Bruchinae</taxon>
        <taxon>Bruchini</taxon>
        <taxon>Callosobruchus</taxon>
    </lineage>
</organism>
<reference evidence="2 3" key="1">
    <citation type="submission" date="2019-01" db="EMBL/GenBank/DDBJ databases">
        <authorList>
            <person name="Sayadi A."/>
        </authorList>
    </citation>
    <scope>NUCLEOTIDE SEQUENCE [LARGE SCALE GENOMIC DNA]</scope>
</reference>
<accession>A0A653D567</accession>
<protein>
    <submittedName>
        <fullName evidence="2">Uncharacterized protein</fullName>
    </submittedName>
</protein>
<gene>
    <name evidence="2" type="ORF">CALMAC_LOCUS14368</name>
</gene>
<dbReference type="OrthoDB" id="10583144at2759"/>
<keyword evidence="3" id="KW-1185">Reference proteome</keyword>
<feature type="region of interest" description="Disordered" evidence="1">
    <location>
        <begin position="1"/>
        <end position="29"/>
    </location>
</feature>
<evidence type="ECO:0000313" key="2">
    <source>
        <dbReference type="EMBL" id="VEN55096.1"/>
    </source>
</evidence>
<sequence>SSCSKAAAIHEPYSNSNSPGKTSSSHRLLLSPRPTTTKVLQVASFLIGHHFHIQVSFRIRSLRATCCRSIDCFGRGDNDLPFGSMLSGDAWLFSCFFWCLLVIADSDSCDRGGL</sequence>
<proteinExistence type="predicted"/>